<comment type="caution">
    <text evidence="1">The sequence shown here is derived from an EMBL/GenBank/DDBJ whole genome shotgun (WGS) entry which is preliminary data.</text>
</comment>
<proteinExistence type="predicted"/>
<accession>A0A081AP39</accession>
<dbReference type="Proteomes" id="UP000028582">
    <property type="component" value="Unassembled WGS sequence"/>
</dbReference>
<evidence type="ECO:0000313" key="1">
    <source>
        <dbReference type="EMBL" id="ETO80650.1"/>
    </source>
</evidence>
<dbReference type="EMBL" id="ANJA01000980">
    <property type="protein sequence ID" value="ETO80650.1"/>
    <property type="molecule type" value="Genomic_DNA"/>
</dbReference>
<reference evidence="1 2" key="1">
    <citation type="submission" date="2013-11" db="EMBL/GenBank/DDBJ databases">
        <title>The Genome Sequence of Phytophthora parasitica P1976.</title>
        <authorList>
            <consortium name="The Broad Institute Genomics Platform"/>
            <person name="Russ C."/>
            <person name="Tyler B."/>
            <person name="Panabieres F."/>
            <person name="Shan W."/>
            <person name="Tripathy S."/>
            <person name="Grunwald N."/>
            <person name="Machado M."/>
            <person name="Johnson C.S."/>
            <person name="Walker B."/>
            <person name="Young S."/>
            <person name="Zeng Q."/>
            <person name="Gargeya S."/>
            <person name="Fitzgerald M."/>
            <person name="Haas B."/>
            <person name="Abouelleil A."/>
            <person name="Allen A.W."/>
            <person name="Alvarado L."/>
            <person name="Arachchi H.M."/>
            <person name="Berlin A.M."/>
            <person name="Chapman S.B."/>
            <person name="Gainer-Dewar J."/>
            <person name="Goldberg J."/>
            <person name="Griggs A."/>
            <person name="Gujja S."/>
            <person name="Hansen M."/>
            <person name="Howarth C."/>
            <person name="Imamovic A."/>
            <person name="Ireland A."/>
            <person name="Larimer J."/>
            <person name="McCowan C."/>
            <person name="Murphy C."/>
            <person name="Pearson M."/>
            <person name="Poon T.W."/>
            <person name="Priest M."/>
            <person name="Roberts A."/>
            <person name="Saif S."/>
            <person name="Shea T."/>
            <person name="Sisk P."/>
            <person name="Sykes S."/>
            <person name="Wortman J."/>
            <person name="Nusbaum C."/>
            <person name="Birren B."/>
        </authorList>
    </citation>
    <scope>NUCLEOTIDE SEQUENCE [LARGE SCALE GENOMIC DNA]</scope>
    <source>
        <strain evidence="1 2">P1976</strain>
    </source>
</reference>
<organism evidence="1 2">
    <name type="scientific">Phytophthora nicotianae P1976</name>
    <dbReference type="NCBI Taxonomy" id="1317066"/>
    <lineage>
        <taxon>Eukaryota</taxon>
        <taxon>Sar</taxon>
        <taxon>Stramenopiles</taxon>
        <taxon>Oomycota</taxon>
        <taxon>Peronosporomycetes</taxon>
        <taxon>Peronosporales</taxon>
        <taxon>Peronosporaceae</taxon>
        <taxon>Phytophthora</taxon>
    </lineage>
</organism>
<gene>
    <name evidence="1" type="ORF">F444_04946</name>
</gene>
<dbReference type="AlphaFoldDB" id="A0A081AP39"/>
<sequence>KLDLSPLPIRISTVNDGTRVKKKVEQEHEIGEL</sequence>
<feature type="non-terminal residue" evidence="1">
    <location>
        <position position="1"/>
    </location>
</feature>
<name>A0A081AP39_PHYNI</name>
<protein>
    <submittedName>
        <fullName evidence="1">Uncharacterized protein</fullName>
    </submittedName>
</protein>
<evidence type="ECO:0000313" key="2">
    <source>
        <dbReference type="Proteomes" id="UP000028582"/>
    </source>
</evidence>